<evidence type="ECO:0000313" key="2">
    <source>
        <dbReference type="Proteomes" id="UP000308267"/>
    </source>
</evidence>
<protein>
    <submittedName>
        <fullName evidence="1">Uncharacterized protein</fullName>
    </submittedName>
</protein>
<accession>A0A4V3SGY5</accession>
<evidence type="ECO:0000313" key="1">
    <source>
        <dbReference type="EMBL" id="TGZ74154.1"/>
    </source>
</evidence>
<proteinExistence type="predicted"/>
<keyword evidence="2" id="KW-1185">Reference proteome</keyword>
<gene>
    <name evidence="1" type="ORF">CRM22_001093</name>
</gene>
<sequence>MSHWKLPPTVSINNNLYGHTKWTNSRYFTPVHEMPHEWQPRLNRVNPYHWTGMEILKDGWTKWNSAGHPDIIAESATATEPDWYTRRVRDIRESDKHCEQWAYDRWGKPTSLSTLGLGHIAAQEPYRRYPHRGIDRTTVKPGILEHGEKPIHYGTTSGFNYEVPIRARTFPPIADPKHV</sequence>
<dbReference type="AlphaFoldDB" id="A0A4V3SGY5"/>
<name>A0A4V3SGY5_OPIFE</name>
<dbReference type="Proteomes" id="UP000308267">
    <property type="component" value="Unassembled WGS sequence"/>
</dbReference>
<dbReference type="EMBL" id="SJOL01002088">
    <property type="protein sequence ID" value="TGZ74154.1"/>
    <property type="molecule type" value="Genomic_DNA"/>
</dbReference>
<dbReference type="OrthoDB" id="6038987at2759"/>
<organism evidence="1 2">
    <name type="scientific">Opisthorchis felineus</name>
    <dbReference type="NCBI Taxonomy" id="147828"/>
    <lineage>
        <taxon>Eukaryota</taxon>
        <taxon>Metazoa</taxon>
        <taxon>Spiralia</taxon>
        <taxon>Lophotrochozoa</taxon>
        <taxon>Platyhelminthes</taxon>
        <taxon>Trematoda</taxon>
        <taxon>Digenea</taxon>
        <taxon>Opisthorchiida</taxon>
        <taxon>Opisthorchiata</taxon>
        <taxon>Opisthorchiidae</taxon>
        <taxon>Opisthorchis</taxon>
    </lineage>
</organism>
<comment type="caution">
    <text evidence="1">The sequence shown here is derived from an EMBL/GenBank/DDBJ whole genome shotgun (WGS) entry which is preliminary data.</text>
</comment>
<reference evidence="1 2" key="1">
    <citation type="journal article" date="2019" name="BMC Genomics">
        <title>New insights from Opisthorchis felineus genome: update on genomics of the epidemiologically important liver flukes.</title>
        <authorList>
            <person name="Ershov N.I."/>
            <person name="Mordvinov V.A."/>
            <person name="Prokhortchouk E.B."/>
            <person name="Pakharukova M.Y."/>
            <person name="Gunbin K.V."/>
            <person name="Ustyantsev K."/>
            <person name="Genaev M.A."/>
            <person name="Blinov A.G."/>
            <person name="Mazur A."/>
            <person name="Boulygina E."/>
            <person name="Tsygankova S."/>
            <person name="Khrameeva E."/>
            <person name="Chekanov N."/>
            <person name="Fan G."/>
            <person name="Xiao A."/>
            <person name="Zhang H."/>
            <person name="Xu X."/>
            <person name="Yang H."/>
            <person name="Solovyev V."/>
            <person name="Lee S.M."/>
            <person name="Liu X."/>
            <person name="Afonnikov D.A."/>
            <person name="Skryabin K.G."/>
        </authorList>
    </citation>
    <scope>NUCLEOTIDE SEQUENCE [LARGE SCALE GENOMIC DNA]</scope>
    <source>
        <strain evidence="1">AK-0245</strain>
        <tissue evidence="1">Whole organism</tissue>
    </source>
</reference>